<dbReference type="AlphaFoldDB" id="E9GWP0"/>
<reference evidence="2 3" key="1">
    <citation type="journal article" date="2011" name="Science">
        <title>The ecoresponsive genome of Daphnia pulex.</title>
        <authorList>
            <person name="Colbourne J.K."/>
            <person name="Pfrender M.E."/>
            <person name="Gilbert D."/>
            <person name="Thomas W.K."/>
            <person name="Tucker A."/>
            <person name="Oakley T.H."/>
            <person name="Tokishita S."/>
            <person name="Aerts A."/>
            <person name="Arnold G.J."/>
            <person name="Basu M.K."/>
            <person name="Bauer D.J."/>
            <person name="Caceres C.E."/>
            <person name="Carmel L."/>
            <person name="Casola C."/>
            <person name="Choi J.H."/>
            <person name="Detter J.C."/>
            <person name="Dong Q."/>
            <person name="Dusheyko S."/>
            <person name="Eads B.D."/>
            <person name="Frohlich T."/>
            <person name="Geiler-Samerotte K.A."/>
            <person name="Gerlach D."/>
            <person name="Hatcher P."/>
            <person name="Jogdeo S."/>
            <person name="Krijgsveld J."/>
            <person name="Kriventseva E.V."/>
            <person name="Kultz D."/>
            <person name="Laforsch C."/>
            <person name="Lindquist E."/>
            <person name="Lopez J."/>
            <person name="Manak J.R."/>
            <person name="Muller J."/>
            <person name="Pangilinan J."/>
            <person name="Patwardhan R.P."/>
            <person name="Pitluck S."/>
            <person name="Pritham E.J."/>
            <person name="Rechtsteiner A."/>
            <person name="Rho M."/>
            <person name="Rogozin I.B."/>
            <person name="Sakarya O."/>
            <person name="Salamov A."/>
            <person name="Schaack S."/>
            <person name="Shapiro H."/>
            <person name="Shiga Y."/>
            <person name="Skalitzky C."/>
            <person name="Smith Z."/>
            <person name="Souvorov A."/>
            <person name="Sung W."/>
            <person name="Tang Z."/>
            <person name="Tsuchiya D."/>
            <person name="Tu H."/>
            <person name="Vos H."/>
            <person name="Wang M."/>
            <person name="Wolf Y.I."/>
            <person name="Yamagata H."/>
            <person name="Yamada T."/>
            <person name="Ye Y."/>
            <person name="Shaw J.R."/>
            <person name="Andrews J."/>
            <person name="Crease T.J."/>
            <person name="Tang H."/>
            <person name="Lucas S.M."/>
            <person name="Robertson H.M."/>
            <person name="Bork P."/>
            <person name="Koonin E.V."/>
            <person name="Zdobnov E.M."/>
            <person name="Grigoriev I.V."/>
            <person name="Lynch M."/>
            <person name="Boore J.L."/>
        </authorList>
    </citation>
    <scope>NUCLEOTIDE SEQUENCE [LARGE SCALE GENOMIC DNA]</scope>
</reference>
<dbReference type="InParanoid" id="E9GWP0"/>
<evidence type="ECO:0000256" key="1">
    <source>
        <dbReference type="SAM" id="Phobius"/>
    </source>
</evidence>
<dbReference type="KEGG" id="dpx:DAPPUDRAFT_107304"/>
<feature type="transmembrane region" description="Helical" evidence="1">
    <location>
        <begin position="211"/>
        <end position="229"/>
    </location>
</feature>
<name>E9GWP0_DAPPU</name>
<dbReference type="HOGENOM" id="CLU_1200903_0_0_1"/>
<dbReference type="EMBL" id="GL732570">
    <property type="protein sequence ID" value="EFX76126.1"/>
    <property type="molecule type" value="Genomic_DNA"/>
</dbReference>
<evidence type="ECO:0000313" key="3">
    <source>
        <dbReference type="Proteomes" id="UP000000305"/>
    </source>
</evidence>
<keyword evidence="1" id="KW-0472">Membrane</keyword>
<keyword evidence="1" id="KW-1133">Transmembrane helix</keyword>
<sequence>MKPATILGNSMMIVTYQWELEVVGSSRMQPPVLRTSTIPRFVVVDAEWQQNVAADRMQPNIILEDGQTSVAGMEFEKEKNVALPPVPGQISDVDFFGVEQDGVALVNQIPVAGRRAIVDWAFGVDEGLAAATEPKHIQYIQKISGKLSCHRGGHSWSMRHKFLLHPVNGKSNLEVLSLEEILAEGAFYLNSDRSPARSEFMTAANFFKLDVLMGILGMWVCMVPVVGWLEA</sequence>
<accession>E9GWP0</accession>
<protein>
    <submittedName>
        <fullName evidence="2">Uncharacterized protein</fullName>
    </submittedName>
</protein>
<evidence type="ECO:0000313" key="2">
    <source>
        <dbReference type="EMBL" id="EFX76126.1"/>
    </source>
</evidence>
<dbReference type="Proteomes" id="UP000000305">
    <property type="component" value="Unassembled WGS sequence"/>
</dbReference>
<keyword evidence="1" id="KW-0812">Transmembrane</keyword>
<keyword evidence="3" id="KW-1185">Reference proteome</keyword>
<proteinExistence type="predicted"/>
<gene>
    <name evidence="2" type="ORF">DAPPUDRAFT_107304</name>
</gene>
<organism evidence="2 3">
    <name type="scientific">Daphnia pulex</name>
    <name type="common">Water flea</name>
    <dbReference type="NCBI Taxonomy" id="6669"/>
    <lineage>
        <taxon>Eukaryota</taxon>
        <taxon>Metazoa</taxon>
        <taxon>Ecdysozoa</taxon>
        <taxon>Arthropoda</taxon>
        <taxon>Crustacea</taxon>
        <taxon>Branchiopoda</taxon>
        <taxon>Diplostraca</taxon>
        <taxon>Cladocera</taxon>
        <taxon>Anomopoda</taxon>
        <taxon>Daphniidae</taxon>
        <taxon>Daphnia</taxon>
    </lineage>
</organism>